<sequence>MGICLDTEQSNSSNSLEDGQDSWFHNSARNARSVNTPLGGALPMPNSTNVQFESPKVPVIFILGGPGSGKVTHCDNLMQEKKGIIHINMTDLLQQYALGNDGHTSLINFHATDTEDMQDFSLLSSKTVTEVLMLEMKMSPNAKTYLVSGYPRNMRDVVEYTEKIQVINGAVLISWRQKVLERQIDYGAKLGQVVLSLARMELNNFFKNVMPVADYFDQSNMLVTINGERHPGDVYKDFKTSIMKILGTQDNPPVFTNGLPPEVPVNVTTELPIVAPTVSEQPRPTTQVISVNSKMKSLYNPQIKQGWPPVIWVIGGPGSNKAALCEEVSKETGWAHISVGRLLRDAAQLSDQRNATDFKTIRDSISSGELVPFDIVLKILEMHMNANMAASGIIIDGYPRDMTQITEFEAKFKQRPTVVLLDCSKLQLGRGRLDDSVTAFRRRLEIFRQSSLPMLKAMDNIGRLTIVDGDTDSNPVKQDFKHVIDQNIDYIKQNLDDVLVMNGHVSNGVGSHVERDSNTVETISQKVHEVSNGVAVSVPNGVNHFANGINHMGNGVSHMANGHGPIKVAPAGKPTNYADLDVQRRENIRNMYSEAEILAALENLSDEEVYLVDDWSDYLEESDFENEEENSDTDNQPIDFLHDI</sequence>
<keyword evidence="1" id="KW-0808">Transferase</keyword>
<gene>
    <name evidence="5" type="ORF">RN001_008099</name>
</gene>
<dbReference type="PRINTS" id="PR00094">
    <property type="entry name" value="ADENYLTKNASE"/>
</dbReference>
<dbReference type="AlphaFoldDB" id="A0AAN7PAC1"/>
<accession>A0AAN7PAC1</accession>
<dbReference type="PANTHER" id="PTHR23359">
    <property type="entry name" value="NUCLEOTIDE KINASE"/>
    <property type="match status" value="1"/>
</dbReference>
<dbReference type="InterPro" id="IPR033690">
    <property type="entry name" value="Adenylat_kinase_CS"/>
</dbReference>
<organism evidence="5 6">
    <name type="scientific">Aquatica leii</name>
    <dbReference type="NCBI Taxonomy" id="1421715"/>
    <lineage>
        <taxon>Eukaryota</taxon>
        <taxon>Metazoa</taxon>
        <taxon>Ecdysozoa</taxon>
        <taxon>Arthropoda</taxon>
        <taxon>Hexapoda</taxon>
        <taxon>Insecta</taxon>
        <taxon>Pterygota</taxon>
        <taxon>Neoptera</taxon>
        <taxon>Endopterygota</taxon>
        <taxon>Coleoptera</taxon>
        <taxon>Polyphaga</taxon>
        <taxon>Elateriformia</taxon>
        <taxon>Elateroidea</taxon>
        <taxon>Lampyridae</taxon>
        <taxon>Luciolinae</taxon>
        <taxon>Aquatica</taxon>
    </lineage>
</organism>
<dbReference type="Gene3D" id="3.40.50.300">
    <property type="entry name" value="P-loop containing nucleotide triphosphate hydrolases"/>
    <property type="match status" value="2"/>
</dbReference>
<dbReference type="GO" id="GO:0019205">
    <property type="term" value="F:nucleobase-containing compound kinase activity"/>
    <property type="evidence" value="ECO:0007669"/>
    <property type="project" value="InterPro"/>
</dbReference>
<dbReference type="Pfam" id="PF00406">
    <property type="entry name" value="ADK"/>
    <property type="match status" value="2"/>
</dbReference>
<feature type="region of interest" description="Disordered" evidence="4">
    <location>
        <begin position="1"/>
        <end position="22"/>
    </location>
</feature>
<evidence type="ECO:0000313" key="6">
    <source>
        <dbReference type="Proteomes" id="UP001353858"/>
    </source>
</evidence>
<dbReference type="PROSITE" id="PS00113">
    <property type="entry name" value="ADENYLATE_KINASE"/>
    <property type="match status" value="1"/>
</dbReference>
<keyword evidence="6" id="KW-1185">Reference proteome</keyword>
<dbReference type="SUPFAM" id="SSF52540">
    <property type="entry name" value="P-loop containing nucleoside triphosphate hydrolases"/>
    <property type="match status" value="2"/>
</dbReference>
<evidence type="ECO:0000256" key="3">
    <source>
        <dbReference type="ARBA" id="ARBA00022777"/>
    </source>
</evidence>
<feature type="compositionally biased region" description="Acidic residues" evidence="4">
    <location>
        <begin position="622"/>
        <end position="632"/>
    </location>
</feature>
<dbReference type="Proteomes" id="UP001353858">
    <property type="component" value="Unassembled WGS sequence"/>
</dbReference>
<evidence type="ECO:0008006" key="7">
    <source>
        <dbReference type="Google" id="ProtNLM"/>
    </source>
</evidence>
<dbReference type="CDD" id="cd01428">
    <property type="entry name" value="ADK"/>
    <property type="match status" value="1"/>
</dbReference>
<comment type="caution">
    <text evidence="5">The sequence shown here is derived from an EMBL/GenBank/DDBJ whole genome shotgun (WGS) entry which is preliminary data.</text>
</comment>
<dbReference type="GO" id="GO:0006139">
    <property type="term" value="P:nucleobase-containing compound metabolic process"/>
    <property type="evidence" value="ECO:0007669"/>
    <property type="project" value="InterPro"/>
</dbReference>
<reference evidence="6" key="1">
    <citation type="submission" date="2023-01" db="EMBL/GenBank/DDBJ databases">
        <title>Key to firefly adult light organ development and bioluminescence: homeobox transcription factors regulate luciferase expression and transportation to peroxisome.</title>
        <authorList>
            <person name="Fu X."/>
        </authorList>
    </citation>
    <scope>NUCLEOTIDE SEQUENCE [LARGE SCALE GENOMIC DNA]</scope>
</reference>
<keyword evidence="2" id="KW-0547">Nucleotide-binding</keyword>
<dbReference type="InterPro" id="IPR027417">
    <property type="entry name" value="P-loop_NTPase"/>
</dbReference>
<proteinExistence type="inferred from homology"/>
<keyword evidence="3" id="KW-0418">Kinase</keyword>
<protein>
    <recommendedName>
        <fullName evidence="7">Adenylate kinase isoenzyme 5</fullName>
    </recommendedName>
</protein>
<feature type="region of interest" description="Disordered" evidence="4">
    <location>
        <begin position="622"/>
        <end position="644"/>
    </location>
</feature>
<dbReference type="EMBL" id="JARPUR010000003">
    <property type="protein sequence ID" value="KAK4879953.1"/>
    <property type="molecule type" value="Genomic_DNA"/>
</dbReference>
<evidence type="ECO:0000313" key="5">
    <source>
        <dbReference type="EMBL" id="KAK4879953.1"/>
    </source>
</evidence>
<name>A0AAN7PAC1_9COLE</name>
<evidence type="ECO:0000256" key="4">
    <source>
        <dbReference type="SAM" id="MobiDB-lite"/>
    </source>
</evidence>
<dbReference type="GO" id="GO:0005524">
    <property type="term" value="F:ATP binding"/>
    <property type="evidence" value="ECO:0007669"/>
    <property type="project" value="InterPro"/>
</dbReference>
<evidence type="ECO:0000256" key="1">
    <source>
        <dbReference type="ARBA" id="ARBA00022679"/>
    </source>
</evidence>
<dbReference type="InterPro" id="IPR000850">
    <property type="entry name" value="Adenylat/UMP-CMP_kin"/>
</dbReference>
<evidence type="ECO:0000256" key="2">
    <source>
        <dbReference type="ARBA" id="ARBA00022741"/>
    </source>
</evidence>
<feature type="compositionally biased region" description="Polar residues" evidence="4">
    <location>
        <begin position="7"/>
        <end position="22"/>
    </location>
</feature>
<dbReference type="HAMAP" id="MF_00235">
    <property type="entry name" value="Adenylate_kinase_Adk"/>
    <property type="match status" value="1"/>
</dbReference>